<keyword evidence="2" id="KW-1185">Reference proteome</keyword>
<sequence>MQAGLSNAEVFEEVRVPSGHTMNHLFVLEPAQWALRGDPFLWRELRTRGRRVPFPSALEDVAGRLRRMISEVIEQDWDGVRGHEYVFHPVLAHGGTSSCTDHRGW</sequence>
<protein>
    <submittedName>
        <fullName evidence="1">Uncharacterized protein</fullName>
    </submittedName>
</protein>
<organism evidence="1 2">
    <name type="scientific">Actinomycetospora straminea</name>
    <dbReference type="NCBI Taxonomy" id="663607"/>
    <lineage>
        <taxon>Bacteria</taxon>
        <taxon>Bacillati</taxon>
        <taxon>Actinomycetota</taxon>
        <taxon>Actinomycetes</taxon>
        <taxon>Pseudonocardiales</taxon>
        <taxon>Pseudonocardiaceae</taxon>
        <taxon>Actinomycetospora</taxon>
    </lineage>
</organism>
<name>A0ABP9F7H4_9PSEU</name>
<gene>
    <name evidence="1" type="ORF">GCM10023203_56860</name>
</gene>
<dbReference type="EMBL" id="BAABHQ010000027">
    <property type="protein sequence ID" value="GAA4895218.1"/>
    <property type="molecule type" value="Genomic_DNA"/>
</dbReference>
<proteinExistence type="predicted"/>
<comment type="caution">
    <text evidence="1">The sequence shown here is derived from an EMBL/GenBank/DDBJ whole genome shotgun (WGS) entry which is preliminary data.</text>
</comment>
<evidence type="ECO:0000313" key="2">
    <source>
        <dbReference type="Proteomes" id="UP001500457"/>
    </source>
</evidence>
<accession>A0ABP9F7H4</accession>
<evidence type="ECO:0000313" key="1">
    <source>
        <dbReference type="EMBL" id="GAA4895218.1"/>
    </source>
</evidence>
<reference evidence="2" key="1">
    <citation type="journal article" date="2019" name="Int. J. Syst. Evol. Microbiol.">
        <title>The Global Catalogue of Microorganisms (GCM) 10K type strain sequencing project: providing services to taxonomists for standard genome sequencing and annotation.</title>
        <authorList>
            <consortium name="The Broad Institute Genomics Platform"/>
            <consortium name="The Broad Institute Genome Sequencing Center for Infectious Disease"/>
            <person name="Wu L."/>
            <person name="Ma J."/>
        </authorList>
    </citation>
    <scope>NUCLEOTIDE SEQUENCE [LARGE SCALE GENOMIC DNA]</scope>
    <source>
        <strain evidence="2">JCM 17983</strain>
    </source>
</reference>
<dbReference type="Proteomes" id="UP001500457">
    <property type="component" value="Unassembled WGS sequence"/>
</dbReference>